<sequence>MGGVRRQPGLDRRQEHADAPCPGRSRHRRALRPGAGRGGGGPAGSGRPVLRRSHLSRAGSGRPCLGLRPGHPPGLARGGGAGLGAEDRRLGVRPAASLDQTLAALADPHRRRVVELLRERPRRAGELAEALGLNPPALSRHLRTLKAGGLVEEAHPEFDARVRIYSLRPEPMADLKAWLAETERLWVDQLAAFKAHLERPE</sequence>
<dbReference type="GO" id="GO:0003700">
    <property type="term" value="F:DNA-binding transcription factor activity"/>
    <property type="evidence" value="ECO:0007669"/>
    <property type="project" value="InterPro"/>
</dbReference>
<evidence type="ECO:0000256" key="1">
    <source>
        <dbReference type="SAM" id="MobiDB-lite"/>
    </source>
</evidence>
<organism evidence="3 4">
    <name type="scientific">Inquilinus limosus</name>
    <dbReference type="NCBI Taxonomy" id="171674"/>
    <lineage>
        <taxon>Bacteria</taxon>
        <taxon>Pseudomonadati</taxon>
        <taxon>Pseudomonadota</taxon>
        <taxon>Alphaproteobacteria</taxon>
        <taxon>Rhodospirillales</taxon>
        <taxon>Rhodospirillaceae</taxon>
        <taxon>Inquilinus</taxon>
    </lineage>
</organism>
<dbReference type="AlphaFoldDB" id="A0A211ZL36"/>
<feature type="region of interest" description="Disordered" evidence="1">
    <location>
        <begin position="1"/>
        <end position="82"/>
    </location>
</feature>
<keyword evidence="4" id="KW-1185">Reference proteome</keyword>
<feature type="domain" description="HTH arsR-type" evidence="2">
    <location>
        <begin position="90"/>
        <end position="184"/>
    </location>
</feature>
<dbReference type="InterPro" id="IPR001845">
    <property type="entry name" value="HTH_ArsR_DNA-bd_dom"/>
</dbReference>
<comment type="caution">
    <text evidence="3">The sequence shown here is derived from an EMBL/GenBank/DDBJ whole genome shotgun (WGS) entry which is preliminary data.</text>
</comment>
<gene>
    <name evidence="3" type="ORF">BWR60_16765</name>
</gene>
<dbReference type="Proteomes" id="UP000196655">
    <property type="component" value="Unassembled WGS sequence"/>
</dbReference>
<dbReference type="Gene3D" id="1.10.10.10">
    <property type="entry name" value="Winged helix-like DNA-binding domain superfamily/Winged helix DNA-binding domain"/>
    <property type="match status" value="1"/>
</dbReference>
<feature type="compositionally biased region" description="Basic and acidic residues" evidence="1">
    <location>
        <begin position="8"/>
        <end position="18"/>
    </location>
</feature>
<feature type="compositionally biased region" description="Low complexity" evidence="1">
    <location>
        <begin position="61"/>
        <end position="75"/>
    </location>
</feature>
<proteinExistence type="predicted"/>
<evidence type="ECO:0000313" key="3">
    <source>
        <dbReference type="EMBL" id="OWJ65993.1"/>
    </source>
</evidence>
<dbReference type="InterPro" id="IPR036388">
    <property type="entry name" value="WH-like_DNA-bd_sf"/>
</dbReference>
<dbReference type="Pfam" id="PF01022">
    <property type="entry name" value="HTH_5"/>
    <property type="match status" value="1"/>
</dbReference>
<accession>A0A211ZL36</accession>
<reference evidence="4" key="1">
    <citation type="submission" date="2017-05" db="EMBL/GenBank/DDBJ databases">
        <authorList>
            <person name="Macchi M."/>
            <person name="Festa S."/>
            <person name="Coppotelli B.M."/>
            <person name="Morelli I.S."/>
        </authorList>
    </citation>
    <scope>NUCLEOTIDE SEQUENCE [LARGE SCALE GENOMIC DNA]</scope>
    <source>
        <strain evidence="4">I</strain>
    </source>
</reference>
<dbReference type="PROSITE" id="PS50987">
    <property type="entry name" value="HTH_ARSR_2"/>
    <property type="match status" value="1"/>
</dbReference>
<name>A0A211ZL36_9PROT</name>
<dbReference type="InterPro" id="IPR036390">
    <property type="entry name" value="WH_DNA-bd_sf"/>
</dbReference>
<dbReference type="EMBL" id="NHON01000030">
    <property type="protein sequence ID" value="OWJ65993.1"/>
    <property type="molecule type" value="Genomic_DNA"/>
</dbReference>
<dbReference type="OrthoDB" id="9790747at2"/>
<dbReference type="CDD" id="cd00090">
    <property type="entry name" value="HTH_ARSR"/>
    <property type="match status" value="1"/>
</dbReference>
<dbReference type="STRING" id="1122125.GCA_000423185_06059"/>
<evidence type="ECO:0000313" key="4">
    <source>
        <dbReference type="Proteomes" id="UP000196655"/>
    </source>
</evidence>
<dbReference type="NCBIfam" id="NF033788">
    <property type="entry name" value="HTH_metalloreg"/>
    <property type="match status" value="1"/>
</dbReference>
<protein>
    <recommendedName>
        <fullName evidence="2">HTH arsR-type domain-containing protein</fullName>
    </recommendedName>
</protein>
<dbReference type="PRINTS" id="PR00778">
    <property type="entry name" value="HTHARSR"/>
</dbReference>
<dbReference type="SUPFAM" id="SSF46785">
    <property type="entry name" value="Winged helix' DNA-binding domain"/>
    <property type="match status" value="1"/>
</dbReference>
<dbReference type="SMART" id="SM00418">
    <property type="entry name" value="HTH_ARSR"/>
    <property type="match status" value="1"/>
</dbReference>
<dbReference type="PANTHER" id="PTHR38600">
    <property type="entry name" value="TRANSCRIPTIONAL REGULATORY PROTEIN"/>
    <property type="match status" value="1"/>
</dbReference>
<evidence type="ECO:0000259" key="2">
    <source>
        <dbReference type="PROSITE" id="PS50987"/>
    </source>
</evidence>
<dbReference type="PANTHER" id="PTHR38600:SF1">
    <property type="entry name" value="TRANSCRIPTIONAL REGULATORY PROTEIN"/>
    <property type="match status" value="1"/>
</dbReference>
<dbReference type="InterPro" id="IPR011991">
    <property type="entry name" value="ArsR-like_HTH"/>
</dbReference>
<feature type="compositionally biased region" description="Gly residues" evidence="1">
    <location>
        <begin position="35"/>
        <end position="44"/>
    </location>
</feature>